<dbReference type="PRINTS" id="PR00019">
    <property type="entry name" value="LEURICHRPT"/>
</dbReference>
<dbReference type="SMART" id="SM00369">
    <property type="entry name" value="LRR_TYP"/>
    <property type="match status" value="28"/>
</dbReference>
<dbReference type="Pfam" id="PF13855">
    <property type="entry name" value="LRR_8"/>
    <property type="match status" value="8"/>
</dbReference>
<dbReference type="Proteomes" id="UP000747542">
    <property type="component" value="Unassembled WGS sequence"/>
</dbReference>
<dbReference type="InterPro" id="IPR001611">
    <property type="entry name" value="Leu-rich_rpt"/>
</dbReference>
<dbReference type="PANTHER" id="PTHR24373">
    <property type="entry name" value="SLIT RELATED LEUCINE-RICH REPEAT NEURONAL PROTEIN"/>
    <property type="match status" value="1"/>
</dbReference>
<dbReference type="InterPro" id="IPR003591">
    <property type="entry name" value="Leu-rich_rpt_typical-subtyp"/>
</dbReference>
<protein>
    <submittedName>
        <fullName evidence="4">Chaoptin-like 1</fullName>
    </submittedName>
</protein>
<dbReference type="SUPFAM" id="SSF52058">
    <property type="entry name" value="L domain-like"/>
    <property type="match status" value="3"/>
</dbReference>
<reference evidence="4" key="1">
    <citation type="journal article" date="2021" name="Sci. Adv.">
        <title>The American lobster genome reveals insights on longevity, neural, and immune adaptations.</title>
        <authorList>
            <person name="Polinski J.M."/>
            <person name="Zimin A.V."/>
            <person name="Clark K.F."/>
            <person name="Kohn A.B."/>
            <person name="Sadowski N."/>
            <person name="Timp W."/>
            <person name="Ptitsyn A."/>
            <person name="Khanna P."/>
            <person name="Romanova D.Y."/>
            <person name="Williams P."/>
            <person name="Greenwood S.J."/>
            <person name="Moroz L.L."/>
            <person name="Walt D.R."/>
            <person name="Bodnar A.G."/>
        </authorList>
    </citation>
    <scope>NUCLEOTIDE SEQUENCE</scope>
    <source>
        <strain evidence="4">GMGI-L3</strain>
    </source>
</reference>
<dbReference type="EMBL" id="JAHLQT010011563">
    <property type="protein sequence ID" value="KAG7172303.1"/>
    <property type="molecule type" value="Genomic_DNA"/>
</dbReference>
<accession>A0A8J5N2T9</accession>
<keyword evidence="5" id="KW-1185">Reference proteome</keyword>
<keyword evidence="2" id="KW-0732">Signal</keyword>
<evidence type="ECO:0000313" key="4">
    <source>
        <dbReference type="EMBL" id="KAG7172303.1"/>
    </source>
</evidence>
<dbReference type="InterPro" id="IPR032675">
    <property type="entry name" value="LRR_dom_sf"/>
</dbReference>
<dbReference type="Gene3D" id="3.80.10.10">
    <property type="entry name" value="Ribonuclease Inhibitor"/>
    <property type="match status" value="7"/>
</dbReference>
<dbReference type="SMART" id="SM00365">
    <property type="entry name" value="LRR_SD22"/>
    <property type="match status" value="9"/>
</dbReference>
<dbReference type="PROSITE" id="PS51450">
    <property type="entry name" value="LRR"/>
    <property type="match status" value="5"/>
</dbReference>
<keyword evidence="3" id="KW-0677">Repeat</keyword>
<comment type="caution">
    <text evidence="4">The sequence shown here is derived from an EMBL/GenBank/DDBJ whole genome shotgun (WGS) entry which is preliminary data.</text>
</comment>
<dbReference type="FunFam" id="3.80.10.10:FF:001164">
    <property type="entry name" value="GH01279p"/>
    <property type="match status" value="1"/>
</dbReference>
<evidence type="ECO:0000313" key="5">
    <source>
        <dbReference type="Proteomes" id="UP000747542"/>
    </source>
</evidence>
<proteinExistence type="predicted"/>
<dbReference type="AlphaFoldDB" id="A0A8J5N2T9"/>
<keyword evidence="1" id="KW-0433">Leucine-rich repeat</keyword>
<dbReference type="SMART" id="SM00364">
    <property type="entry name" value="LRR_BAC"/>
    <property type="match status" value="8"/>
</dbReference>
<evidence type="ECO:0000256" key="1">
    <source>
        <dbReference type="ARBA" id="ARBA00022614"/>
    </source>
</evidence>
<organism evidence="4 5">
    <name type="scientific">Homarus americanus</name>
    <name type="common">American lobster</name>
    <dbReference type="NCBI Taxonomy" id="6706"/>
    <lineage>
        <taxon>Eukaryota</taxon>
        <taxon>Metazoa</taxon>
        <taxon>Ecdysozoa</taxon>
        <taxon>Arthropoda</taxon>
        <taxon>Crustacea</taxon>
        <taxon>Multicrustacea</taxon>
        <taxon>Malacostraca</taxon>
        <taxon>Eumalacostraca</taxon>
        <taxon>Eucarida</taxon>
        <taxon>Decapoda</taxon>
        <taxon>Pleocyemata</taxon>
        <taxon>Astacidea</taxon>
        <taxon>Nephropoidea</taxon>
        <taxon>Nephropidae</taxon>
        <taxon>Homarus</taxon>
    </lineage>
</organism>
<dbReference type="Pfam" id="PF00560">
    <property type="entry name" value="LRR_1"/>
    <property type="match status" value="1"/>
</dbReference>
<gene>
    <name evidence="4" type="primary">chp-L1</name>
    <name evidence="4" type="ORF">Hamer_G009664</name>
</gene>
<evidence type="ECO:0000256" key="3">
    <source>
        <dbReference type="ARBA" id="ARBA00022737"/>
    </source>
</evidence>
<evidence type="ECO:0000256" key="2">
    <source>
        <dbReference type="ARBA" id="ARBA00022729"/>
    </source>
</evidence>
<sequence length="1190" mass="134861">MDLVNSGLEVIADGDFGDTRVGNLRLMSNSIRLIGDKAFSGMSHSLQSLDLSFNELTAVPRQALRPLKALEWINLHGNHIAELLAEDWAGLRDTLATLFLGENDVDHVPRDVFSRCKRLLWLNLDDNNILALERDSLSRNIQTLSLNHNLLTGFPSEAVSSIRDLTWLFLRGNLLDRLPDTGFIVQKKLDKLDLGENFIRFIPNNLFNGSLTVRDLHLDFNLLTEIQDSAFQGLNPGRLYLSANNIFNITDNAFLGGPENSLVMVDLEKNRLQTVPKALSHLKRLRYLYLPDNQIAAIKDDAFRSFCESLESLSLSGNQLKAIPRASLENCSTIAHLNLGHNQITEILEEDFETWGDNLDTLVLRNNRIFKIPPHAFRHAPKLRELSLSFNRIVDINPDSFIDVLNTLEILEISFGFYRDDYFPEEVLKPLTSLQWIALDNNNFRTISETALYSFGELRYFNMDSNRLSHIPKTLFHQNVHKKLGDIRLALNFLERVEVHTFANLDNLRTLVLTSNKIKTLHFESFKGLPKLNTVLLSDNQIEQIEPRAFSDIPNLMELDLQHNRLREFSLAAFTNVSTAIDALAINVSSNKIKELSVSSGPAPNIKSFDVSRNELKEVPVNFLGSIALSLQRLYLGYNKIKKLDSSAFGDLEKLQMLILVHNGIEQIRSRAFASLEKVQFMDLSHNHLKNLPPECFTDVTFLRVLDLSNNELRSLPNSVFRGTQLEKLKLSHNEFVSMPTAGFAEVETTLHYLDISHNHLEHLDSTMFDSFPNLIELNLATNRLTILPDNVFVSLTRLITLDLSGNPVRANFKELFHYTQNVQKLNMANIGFSSSPIIPLPNLISLNLSSNHMSEIEVQSIESLYQLRSLDLSYNDLPQVRSRLWRHMPFLKFLDLSFNPIESLTKDSFGGASSIETLVLSNLDEIKRFDYDALSHMTFLRELYMNTYPRIEKYRFRTGHLLATVHTLQKLHLEVRENALTDQITGAFGPKLKELHITGRNLKDIDSKTFRGFQNKHELLLSITDTSIQSLPDGLLTQLSDVAYLSLNLRRNQLKFLNPHVLYENGSEWESRGTTFVAGGLALEGNAWTCECSLVWLGHWLRRWLRETLQIHTAMLKGAQQVHTLARAATCFEPTTGQQVPLLDLHSEDLGCHASALSDSGHASPTATPTPSTIALLLTPTLLILFFGS</sequence>
<dbReference type="PANTHER" id="PTHR24373:SF370">
    <property type="entry name" value="FISH-LIPS, ISOFORM E"/>
    <property type="match status" value="1"/>
</dbReference>
<dbReference type="SUPFAM" id="SSF52047">
    <property type="entry name" value="RNI-like"/>
    <property type="match status" value="1"/>
</dbReference>
<dbReference type="InterPro" id="IPR050328">
    <property type="entry name" value="Dev_Immune_Receptor"/>
</dbReference>
<name>A0A8J5N2T9_HOMAM</name>